<sequence>MKKIGFIDFYLDEWHANNYPIWIRENVQATGRDLDVAYAWAETKLAGGLDTISWCKKHKIKALTSIEAVVEKSDYLIVLAPDHPEHHERLGKIPLMSGKPVYMDKTFSPDVETGKRMFELAEQYHTPLFSSSALRFSNELVDLKKNNRRLKYVATTGSGTYKNYAVHQFEMIVSLLGVGAKHMKSLSTEHANLLHVEYDNGSQATLSQMQHMGFQLQLQFDNGEGLWIPQCTDMFPRLIESVLTFFETGTSSVPKAETLEVMALLDAGKKALENRDTWIKVTS</sequence>
<protein>
    <recommendedName>
        <fullName evidence="3">Oxidoreductase</fullName>
    </recommendedName>
</protein>
<dbReference type="SUPFAM" id="SSF51735">
    <property type="entry name" value="NAD(P)-binding Rossmann-fold domains"/>
    <property type="match status" value="1"/>
</dbReference>
<evidence type="ECO:0000313" key="1">
    <source>
        <dbReference type="EMBL" id="OAK67098.1"/>
    </source>
</evidence>
<keyword evidence="2" id="KW-1185">Reference proteome</keyword>
<dbReference type="OrthoDB" id="2923860at2"/>
<evidence type="ECO:0008006" key="3">
    <source>
        <dbReference type="Google" id="ProtNLM"/>
    </source>
</evidence>
<dbReference type="RefSeq" id="WP_064468906.1">
    <property type="nucleotide sequence ID" value="NZ_LDJR01000061.1"/>
</dbReference>
<gene>
    <name evidence="1" type="ORF">ABB05_21280</name>
</gene>
<accession>A0A177ZJM2</accession>
<proteinExistence type="predicted"/>
<dbReference type="Proteomes" id="UP000077881">
    <property type="component" value="Unassembled WGS sequence"/>
</dbReference>
<evidence type="ECO:0000313" key="2">
    <source>
        <dbReference type="Proteomes" id="UP000077881"/>
    </source>
</evidence>
<dbReference type="PATRIC" id="fig|217031.6.peg.4624"/>
<dbReference type="InterPro" id="IPR036291">
    <property type="entry name" value="NAD(P)-bd_dom_sf"/>
</dbReference>
<comment type="caution">
    <text evidence="1">The sequence shown here is derived from an EMBL/GenBank/DDBJ whole genome shotgun (WGS) entry which is preliminary data.</text>
</comment>
<dbReference type="EMBL" id="LDJR01000061">
    <property type="protein sequence ID" value="OAK67098.1"/>
    <property type="molecule type" value="Genomic_DNA"/>
</dbReference>
<reference evidence="1 2" key="1">
    <citation type="submission" date="2015-05" db="EMBL/GenBank/DDBJ databases">
        <title>Comparison of genome.</title>
        <authorList>
            <person name="Zheng Z."/>
            <person name="Sun M."/>
        </authorList>
    </citation>
    <scope>NUCLEOTIDE SEQUENCE [LARGE SCALE GENOMIC DNA]</scope>
    <source>
        <strain evidence="1 2">G25-74</strain>
    </source>
</reference>
<name>A0A177ZJM2_9BACI</name>
<dbReference type="AlphaFoldDB" id="A0A177ZJM2"/>
<dbReference type="Gene3D" id="3.40.50.720">
    <property type="entry name" value="NAD(P)-binding Rossmann-like Domain"/>
    <property type="match status" value="1"/>
</dbReference>
<organism evidence="1 2">
    <name type="scientific">Lederbergia galactosidilytica</name>
    <dbReference type="NCBI Taxonomy" id="217031"/>
    <lineage>
        <taxon>Bacteria</taxon>
        <taxon>Bacillati</taxon>
        <taxon>Bacillota</taxon>
        <taxon>Bacilli</taxon>
        <taxon>Bacillales</taxon>
        <taxon>Bacillaceae</taxon>
        <taxon>Lederbergia</taxon>
    </lineage>
</organism>
<dbReference type="STRING" id="217031.ABB05_21280"/>